<keyword evidence="2" id="KW-1185">Reference proteome</keyword>
<proteinExistence type="predicted"/>
<dbReference type="Proteomes" id="UP001517367">
    <property type="component" value="Unassembled WGS sequence"/>
</dbReference>
<dbReference type="EMBL" id="SRMP02000001">
    <property type="protein sequence ID" value="MFN0290101.1"/>
    <property type="molecule type" value="Genomic_DNA"/>
</dbReference>
<evidence type="ECO:0000313" key="1">
    <source>
        <dbReference type="EMBL" id="MFN0290101.1"/>
    </source>
</evidence>
<dbReference type="Gene3D" id="2.180.10.10">
    <property type="entry name" value="RHS repeat-associated core"/>
    <property type="match status" value="1"/>
</dbReference>
<dbReference type="InterPro" id="IPR050708">
    <property type="entry name" value="T6SS_VgrG/RHS"/>
</dbReference>
<dbReference type="InterPro" id="IPR028208">
    <property type="entry name" value="Effector_pro_NleD-like"/>
</dbReference>
<evidence type="ECO:0000313" key="2">
    <source>
        <dbReference type="Proteomes" id="UP001517367"/>
    </source>
</evidence>
<gene>
    <name evidence="1" type="ORF">E5L68_001795</name>
</gene>
<dbReference type="NCBIfam" id="TIGR03696">
    <property type="entry name" value="Rhs_assc_core"/>
    <property type="match status" value="1"/>
</dbReference>
<dbReference type="Pfam" id="PF14891">
    <property type="entry name" value="Peptidase_M91"/>
    <property type="match status" value="1"/>
</dbReference>
<dbReference type="PANTHER" id="PTHR32305:SF15">
    <property type="entry name" value="PROTEIN RHSA-RELATED"/>
    <property type="match status" value="1"/>
</dbReference>
<name>A0ABW9JDA0_9SPHI</name>
<reference evidence="1 2" key="1">
    <citation type="submission" date="2024-12" db="EMBL/GenBank/DDBJ databases">
        <authorList>
            <person name="Hu S."/>
        </authorList>
    </citation>
    <scope>NUCLEOTIDE SEQUENCE [LARGE SCALE GENOMIC DNA]</scope>
    <source>
        <strain evidence="1 2">P-25</strain>
    </source>
</reference>
<dbReference type="InterPro" id="IPR022385">
    <property type="entry name" value="Rhs_assc_core"/>
</dbReference>
<organism evidence="1 2">
    <name type="scientific">Pedobacter helvus</name>
    <dbReference type="NCBI Taxonomy" id="2563444"/>
    <lineage>
        <taxon>Bacteria</taxon>
        <taxon>Pseudomonadati</taxon>
        <taxon>Bacteroidota</taxon>
        <taxon>Sphingobacteriia</taxon>
        <taxon>Sphingobacteriales</taxon>
        <taxon>Sphingobacteriaceae</taxon>
        <taxon>Pedobacter</taxon>
    </lineage>
</organism>
<sequence>MHSASISVAVLVFDYHDATDYVDGIQYTNGNIDFIQTGEGMAQNSDGSTHYTYRYNLSDLPMAIGIGNVRTVFDIYGGVVRILQRDDYYAFGLRKSGLNGNGAVSLDNKYLYNGKELQDELEQYDYGARFYDPVIGRFNVIDRFAEKYYNLNPYQYGANNPVLNIDVNGDSVKVNTNVSADLSGIGLGKINIPTTVYFQGGTAYYQNGTAYNGTDSFVGQVGAALTELNKGAIGQALVSTLESSTNTTTILNDVGKRGNLAANDGSQVRWDPNGNVGGPQQGTSSLTRPSFLGLGHELAHVNDVWNGTIDRGNWFQSGTDPSGNPKYVQNAEKYATRVENWLRAEHKLPLRTHYSPDASGYPYEPSRIIAPKTNMSLFYFQLNPSKR</sequence>
<dbReference type="RefSeq" id="WP_171046883.1">
    <property type="nucleotide sequence ID" value="NZ_SRMP02000001.1"/>
</dbReference>
<dbReference type="PANTHER" id="PTHR32305">
    <property type="match status" value="1"/>
</dbReference>
<accession>A0ABW9JDA0</accession>
<protein>
    <submittedName>
        <fullName evidence="1">M91 family zinc metallopeptidase</fullName>
    </submittedName>
</protein>
<comment type="caution">
    <text evidence="1">The sequence shown here is derived from an EMBL/GenBank/DDBJ whole genome shotgun (WGS) entry which is preliminary data.</text>
</comment>